<dbReference type="Proteomes" id="UP001303046">
    <property type="component" value="Unassembled WGS sequence"/>
</dbReference>
<reference evidence="1 2" key="1">
    <citation type="submission" date="2023-08" db="EMBL/GenBank/DDBJ databases">
        <title>A Necator americanus chromosomal reference genome.</title>
        <authorList>
            <person name="Ilik V."/>
            <person name="Petrzelkova K.J."/>
            <person name="Pardy F."/>
            <person name="Fuh T."/>
            <person name="Niatou-Singa F.S."/>
            <person name="Gouil Q."/>
            <person name="Baker L."/>
            <person name="Ritchie M.E."/>
            <person name="Jex A.R."/>
            <person name="Gazzola D."/>
            <person name="Li H."/>
            <person name="Toshio Fujiwara R."/>
            <person name="Zhan B."/>
            <person name="Aroian R.V."/>
            <person name="Pafco B."/>
            <person name="Schwarz E.M."/>
        </authorList>
    </citation>
    <scope>NUCLEOTIDE SEQUENCE [LARGE SCALE GENOMIC DNA]</scope>
    <source>
        <strain evidence="1 2">Aroian</strain>
        <tissue evidence="1">Whole animal</tissue>
    </source>
</reference>
<protein>
    <submittedName>
        <fullName evidence="1">Uncharacterized protein</fullName>
    </submittedName>
</protein>
<organism evidence="1 2">
    <name type="scientific">Necator americanus</name>
    <name type="common">Human hookworm</name>
    <dbReference type="NCBI Taxonomy" id="51031"/>
    <lineage>
        <taxon>Eukaryota</taxon>
        <taxon>Metazoa</taxon>
        <taxon>Ecdysozoa</taxon>
        <taxon>Nematoda</taxon>
        <taxon>Chromadorea</taxon>
        <taxon>Rhabditida</taxon>
        <taxon>Rhabditina</taxon>
        <taxon>Rhabditomorpha</taxon>
        <taxon>Strongyloidea</taxon>
        <taxon>Ancylostomatidae</taxon>
        <taxon>Bunostominae</taxon>
        <taxon>Necator</taxon>
    </lineage>
</organism>
<gene>
    <name evidence="1" type="primary">Necator_chrX.g23833</name>
    <name evidence="1" type="ORF">RB195_023668</name>
</gene>
<comment type="caution">
    <text evidence="1">The sequence shown here is derived from an EMBL/GenBank/DDBJ whole genome shotgun (WGS) entry which is preliminary data.</text>
</comment>
<evidence type="ECO:0000313" key="1">
    <source>
        <dbReference type="EMBL" id="KAK6763052.1"/>
    </source>
</evidence>
<sequence>MHRLLHCRKHASGIAVSAVSTITPSTAAMVDGRKVGGCAIAVTSDYNNLVEELRSTSSRCAFVRLRDRRGLKLWIVGAHALAETAEDHNKDAFYDKLNTLVSNIPSQQVVIVGIDANTKMGPEQQSYVL</sequence>
<dbReference type="EMBL" id="JAVFWL010000006">
    <property type="protein sequence ID" value="KAK6763052.1"/>
    <property type="molecule type" value="Genomic_DNA"/>
</dbReference>
<accession>A0ABR1EK45</accession>
<proteinExistence type="predicted"/>
<keyword evidence="2" id="KW-1185">Reference proteome</keyword>
<name>A0ABR1EK45_NECAM</name>
<evidence type="ECO:0000313" key="2">
    <source>
        <dbReference type="Proteomes" id="UP001303046"/>
    </source>
</evidence>